<keyword evidence="2" id="KW-1185">Reference proteome</keyword>
<name>A0AA40DFJ5_9PEZI</name>
<reference evidence="1" key="1">
    <citation type="submission" date="2023-06" db="EMBL/GenBank/DDBJ databases">
        <title>Genome-scale phylogeny and comparative genomics of the fungal order Sordariales.</title>
        <authorList>
            <consortium name="Lawrence Berkeley National Laboratory"/>
            <person name="Hensen N."/>
            <person name="Bonometti L."/>
            <person name="Westerberg I."/>
            <person name="Brannstrom I.O."/>
            <person name="Guillou S."/>
            <person name="Cros-Aarteil S."/>
            <person name="Calhoun S."/>
            <person name="Haridas S."/>
            <person name="Kuo A."/>
            <person name="Mondo S."/>
            <person name="Pangilinan J."/>
            <person name="Riley R."/>
            <person name="Labutti K."/>
            <person name="Andreopoulos B."/>
            <person name="Lipzen A."/>
            <person name="Chen C."/>
            <person name="Yanf M."/>
            <person name="Daum C."/>
            <person name="Ng V."/>
            <person name="Clum A."/>
            <person name="Steindorff A."/>
            <person name="Ohm R."/>
            <person name="Martin F."/>
            <person name="Silar P."/>
            <person name="Natvig D."/>
            <person name="Lalanne C."/>
            <person name="Gautier V."/>
            <person name="Ament-Velasquez S.L."/>
            <person name="Kruys A."/>
            <person name="Hutchinson M.I."/>
            <person name="Powell A.J."/>
            <person name="Barry K."/>
            <person name="Miller A.N."/>
            <person name="Grigoriev I.V."/>
            <person name="Debuchy R."/>
            <person name="Gladieux P."/>
            <person name="Thoren M.H."/>
            <person name="Johannesson H."/>
        </authorList>
    </citation>
    <scope>NUCLEOTIDE SEQUENCE</scope>
    <source>
        <strain evidence="1">CBS 540.89</strain>
    </source>
</reference>
<protein>
    <submittedName>
        <fullName evidence="1">Uncharacterized protein</fullName>
    </submittedName>
</protein>
<dbReference type="EMBL" id="JAUKTV010000030">
    <property type="protein sequence ID" value="KAK0701195.1"/>
    <property type="molecule type" value="Genomic_DNA"/>
</dbReference>
<evidence type="ECO:0000313" key="1">
    <source>
        <dbReference type="EMBL" id="KAK0701195.1"/>
    </source>
</evidence>
<sequence>MPSLVSYRHLSRANPSGGEDRLRIHVDTLHEKLKENSEKHIFPHQDFYCLLVAYADEDLSKHSDVSLVKTQRVKTAALALRPTGNKIDGIAEFTRIGLVFVAKEAVFSQAVKTVTSLLRNSTSSLHGRSYQVPRHSSLYRELYGGIGYRPLDCVPVSHAFAGVAFVLDIRLRLVVLPVTVRRSGLEGHEGGVPARVIGFHLGNGHLDGAGDADGGAVGVGEVDGEVPGHVNGGGVSDLSPASVLLEEIQRAGARYHSATERRKPDSLFDRATTVLDQPLNLLFRVRINKKYRYNI</sequence>
<gene>
    <name evidence="1" type="ORF">B0T21DRAFT_353781</name>
</gene>
<dbReference type="AlphaFoldDB" id="A0AA40DFJ5"/>
<proteinExistence type="predicted"/>
<evidence type="ECO:0000313" key="2">
    <source>
        <dbReference type="Proteomes" id="UP001172159"/>
    </source>
</evidence>
<comment type="caution">
    <text evidence="1">The sequence shown here is derived from an EMBL/GenBank/DDBJ whole genome shotgun (WGS) entry which is preliminary data.</text>
</comment>
<accession>A0AA40DFJ5</accession>
<dbReference type="Proteomes" id="UP001172159">
    <property type="component" value="Unassembled WGS sequence"/>
</dbReference>
<organism evidence="1 2">
    <name type="scientific">Apiosordaria backusii</name>
    <dbReference type="NCBI Taxonomy" id="314023"/>
    <lineage>
        <taxon>Eukaryota</taxon>
        <taxon>Fungi</taxon>
        <taxon>Dikarya</taxon>
        <taxon>Ascomycota</taxon>
        <taxon>Pezizomycotina</taxon>
        <taxon>Sordariomycetes</taxon>
        <taxon>Sordariomycetidae</taxon>
        <taxon>Sordariales</taxon>
        <taxon>Lasiosphaeriaceae</taxon>
        <taxon>Apiosordaria</taxon>
    </lineage>
</organism>